<dbReference type="CDD" id="cd16428">
    <property type="entry name" value="TcpC_C"/>
    <property type="match status" value="1"/>
</dbReference>
<name>A0A7Z9AWI6_ENTHR</name>
<dbReference type="InterPro" id="IPR024735">
    <property type="entry name" value="TcpC"/>
</dbReference>
<dbReference type="AlphaFoldDB" id="A0A7Z9AWI6"/>
<accession>A0A7Z9AWI6</accession>
<evidence type="ECO:0000313" key="1">
    <source>
        <dbReference type="EMBL" id="VTQ74058.1"/>
    </source>
</evidence>
<dbReference type="Proteomes" id="UP000352698">
    <property type="component" value="Unassembled WGS sequence"/>
</dbReference>
<dbReference type="CDD" id="cd16386">
    <property type="entry name" value="TcpC_N"/>
    <property type="match status" value="1"/>
</dbReference>
<proteinExistence type="predicted"/>
<gene>
    <name evidence="1" type="primary">yddB_1</name>
    <name evidence="2" type="synonym">yddB_2</name>
    <name evidence="1" type="ORF">NCTC12204_02785</name>
    <name evidence="2" type="ORF">NCTC12204_02823</name>
</gene>
<dbReference type="RefSeq" id="WP_010738584.1">
    <property type="nucleotide sequence ID" value="NZ_CABEEP010000003.1"/>
</dbReference>
<evidence type="ECO:0000313" key="2">
    <source>
        <dbReference type="EMBL" id="VTQ74331.1"/>
    </source>
</evidence>
<comment type="caution">
    <text evidence="1">The sequence shown here is derived from an EMBL/GenBank/DDBJ whole genome shotgun (WGS) entry which is preliminary data.</text>
</comment>
<reference evidence="1 3" key="1">
    <citation type="submission" date="2019-05" db="EMBL/GenBank/DDBJ databases">
        <authorList>
            <consortium name="Pathogen Informatics"/>
        </authorList>
    </citation>
    <scope>NUCLEOTIDE SEQUENCE [LARGE SCALE GENOMIC DNA]</scope>
    <source>
        <strain evidence="1 3">NCTC12204</strain>
    </source>
</reference>
<dbReference type="EMBL" id="CABEEP010000003">
    <property type="protein sequence ID" value="VTQ74058.1"/>
    <property type="molecule type" value="Genomic_DNA"/>
</dbReference>
<protein>
    <submittedName>
        <fullName evidence="1">Protein YddB</fullName>
    </submittedName>
</protein>
<dbReference type="EMBL" id="CABEEP010000003">
    <property type="protein sequence ID" value="VTQ74331.1"/>
    <property type="molecule type" value="Genomic_DNA"/>
</dbReference>
<evidence type="ECO:0000313" key="3">
    <source>
        <dbReference type="Proteomes" id="UP000352698"/>
    </source>
</evidence>
<dbReference type="InterPro" id="IPR035628">
    <property type="entry name" value="TcpC_C"/>
</dbReference>
<dbReference type="Gene3D" id="3.10.450.540">
    <property type="match status" value="1"/>
</dbReference>
<sequence length="337" mass="39329">MRFIKIKKKQKQEVLKEKKEVSPKTARMIFLAVLACLVITAPMGFLMGRSANVKALSNQKELKQLENSIDNRTDQLNPFLAEQFMDDFVKTYMNKSDNEDEFDQRQEKLSQYMVDNLPTEEFTNVKQELLDYRLYDFEQESSSYIAKYTVKYKVSYPVEKERTVKKKSGKKETEEKEKYTETETKEETVLLNIPFVQKEGKSKVIALPYYSAIGDLNLEGVEGFNRNTDHLTKVSEKDSGKVMDFVKEFYEVYTSGDLKQATYMMDSPQVMEGEFEITDSSPEIYQDGKTYVVYDTINLREKGTKNEHKEQVVIKIEEKDGNFYVQEFNHDFGGENE</sequence>
<organism evidence="1 3">
    <name type="scientific">Enterococcus hirae</name>
    <dbReference type="NCBI Taxonomy" id="1354"/>
    <lineage>
        <taxon>Bacteria</taxon>
        <taxon>Bacillati</taxon>
        <taxon>Bacillota</taxon>
        <taxon>Bacilli</taxon>
        <taxon>Lactobacillales</taxon>
        <taxon>Enterococcaceae</taxon>
        <taxon>Enterococcus</taxon>
    </lineage>
</organism>
<dbReference type="Pfam" id="PF12642">
    <property type="entry name" value="TpcC"/>
    <property type="match status" value="1"/>
</dbReference>